<keyword evidence="3" id="KW-1185">Reference proteome</keyword>
<comment type="caution">
    <text evidence="2">The sequence shown here is derived from an EMBL/GenBank/DDBJ whole genome shotgun (WGS) entry which is preliminary data.</text>
</comment>
<name>A0A7I0HWQ3_9LEPT</name>
<organism evidence="2 4">
    <name type="scientific">Leptospira bouyouniensis</name>
    <dbReference type="NCBI Taxonomy" id="2484911"/>
    <lineage>
        <taxon>Bacteria</taxon>
        <taxon>Pseudomonadati</taxon>
        <taxon>Spirochaetota</taxon>
        <taxon>Spirochaetia</taxon>
        <taxon>Leptospirales</taxon>
        <taxon>Leptospiraceae</taxon>
        <taxon>Leptospira</taxon>
    </lineage>
</organism>
<dbReference type="PROSITE" id="PS51257">
    <property type="entry name" value="PROKAR_LIPOPROTEIN"/>
    <property type="match status" value="1"/>
</dbReference>
<protein>
    <recommendedName>
        <fullName evidence="5">Lipoprotein</fullName>
    </recommendedName>
</protein>
<proteinExistence type="predicted"/>
<sequence length="86" mass="10005">MTKFIACLFMIMSFLGCNQLSREEQLLEECETNRKNAYLYMLPILQRHTTSGATETNTLIWVGNTEIAYKKCVSESKKNQYNLRSN</sequence>
<reference evidence="1" key="1">
    <citation type="submission" date="2018-10" db="EMBL/GenBank/DDBJ databases">
        <authorList>
            <person name="Vincent A.T."/>
            <person name="Schiettekatte O."/>
            <person name="Bourhy P."/>
            <person name="Veyrier F.J."/>
            <person name="Picardeau M."/>
        </authorList>
    </citation>
    <scope>NUCLEOTIDE SEQUENCE</scope>
    <source>
        <strain evidence="1">201800295</strain>
    </source>
</reference>
<evidence type="ECO:0008006" key="5">
    <source>
        <dbReference type="Google" id="ProtNLM"/>
    </source>
</evidence>
<dbReference type="EMBL" id="RQFD01000010">
    <property type="protein sequence ID" value="TGK49681.1"/>
    <property type="molecule type" value="Genomic_DNA"/>
</dbReference>
<dbReference type="Proteomes" id="UP000297641">
    <property type="component" value="Unassembled WGS sequence"/>
</dbReference>
<evidence type="ECO:0000313" key="4">
    <source>
        <dbReference type="Proteomes" id="UP000297641"/>
    </source>
</evidence>
<dbReference type="OrthoDB" id="332062at2"/>
<accession>A0A7I0HWQ3</accession>
<reference evidence="3 4" key="2">
    <citation type="journal article" date="2019" name="PLoS Negl. Trop. Dis.">
        <title>Revisiting the worldwide diversity of Leptospira species in the environment.</title>
        <authorList>
            <person name="Vincent A.T."/>
            <person name="Schiettekatte O."/>
            <person name="Bourhy P."/>
            <person name="Veyrier F.J."/>
            <person name="Picardeau M."/>
        </authorList>
    </citation>
    <scope>NUCLEOTIDE SEQUENCE [LARGE SCALE GENOMIC DNA]</scope>
    <source>
        <strain evidence="2 4">201800273</strain>
        <strain evidence="3">201800295</strain>
    </source>
</reference>
<evidence type="ECO:0000313" key="3">
    <source>
        <dbReference type="Proteomes" id="UP000297617"/>
    </source>
</evidence>
<evidence type="ECO:0000313" key="2">
    <source>
        <dbReference type="EMBL" id="TGL09333.1"/>
    </source>
</evidence>
<dbReference type="AlphaFoldDB" id="A0A7I0HWQ3"/>
<dbReference type="RefSeq" id="WP_135742553.1">
    <property type="nucleotide sequence ID" value="NZ_RQHL01000017.1"/>
</dbReference>
<evidence type="ECO:0000313" key="1">
    <source>
        <dbReference type="EMBL" id="TGK49681.1"/>
    </source>
</evidence>
<dbReference type="EMBL" id="RQFT01000001">
    <property type="protein sequence ID" value="TGL09333.1"/>
    <property type="molecule type" value="Genomic_DNA"/>
</dbReference>
<gene>
    <name evidence="1" type="ORF">EHQ10_07450</name>
    <name evidence="2" type="ORF">EHQ43_00175</name>
</gene>
<dbReference type="Proteomes" id="UP000297617">
    <property type="component" value="Unassembled WGS sequence"/>
</dbReference>